<reference evidence="3 4" key="2">
    <citation type="submission" date="2019-06" db="EMBL/GenBank/DDBJ databases">
        <title>Martelella lutilitoris sp. nov., isolated from a tidal mudflat.</title>
        <authorList>
            <person name="Kim Y.-J."/>
        </authorList>
    </citation>
    <scope>NUCLEOTIDE SEQUENCE [LARGE SCALE GENOMIC DNA]</scope>
    <source>
        <strain evidence="3 4">GH2-6</strain>
    </source>
</reference>
<dbReference type="PROSITE" id="PS50830">
    <property type="entry name" value="TNASE_3"/>
    <property type="match status" value="1"/>
</dbReference>
<gene>
    <name evidence="3" type="ORF">FF124_17820</name>
</gene>
<dbReference type="OrthoDB" id="309040at2"/>
<dbReference type="SMART" id="SM00318">
    <property type="entry name" value="SNc"/>
    <property type="match status" value="1"/>
</dbReference>
<dbReference type="Proteomes" id="UP000307874">
    <property type="component" value="Unassembled WGS sequence"/>
</dbReference>
<dbReference type="RefSeq" id="WP_138749831.1">
    <property type="nucleotide sequence ID" value="NZ_VCLB01000010.1"/>
</dbReference>
<evidence type="ECO:0000259" key="2">
    <source>
        <dbReference type="PROSITE" id="PS50830"/>
    </source>
</evidence>
<feature type="chain" id="PRO_5022901947" evidence="1">
    <location>
        <begin position="22"/>
        <end position="152"/>
    </location>
</feature>
<evidence type="ECO:0000256" key="1">
    <source>
        <dbReference type="SAM" id="SignalP"/>
    </source>
</evidence>
<reference evidence="3 4" key="1">
    <citation type="submission" date="2019-05" db="EMBL/GenBank/DDBJ databases">
        <authorList>
            <person name="Lee S.D."/>
        </authorList>
    </citation>
    <scope>NUCLEOTIDE SEQUENCE [LARGE SCALE GENOMIC DNA]</scope>
    <source>
        <strain evidence="3 4">GH2-6</strain>
    </source>
</reference>
<dbReference type="EMBL" id="VCLB01000010">
    <property type="protein sequence ID" value="TNB46383.1"/>
    <property type="molecule type" value="Genomic_DNA"/>
</dbReference>
<sequence length="152" mass="16352">MNHSVRTLLTAVLVACLIAPAAGRAEDIYAGPVRAEIVRVIDGDTIVVEARPWPGQIVETSVRIRGVDTPELRSSCEAERQAASIAKDYVISLLRAGETVQLRRIAGDKYFGRVVADVALPDDRDLSSLLLEGGFAVSYDGGRKPDFICPSS</sequence>
<dbReference type="Pfam" id="PF00565">
    <property type="entry name" value="SNase"/>
    <property type="match status" value="1"/>
</dbReference>
<organism evidence="3 4">
    <name type="scientific">Martelella lutilitoris</name>
    <dbReference type="NCBI Taxonomy" id="2583532"/>
    <lineage>
        <taxon>Bacteria</taxon>
        <taxon>Pseudomonadati</taxon>
        <taxon>Pseudomonadota</taxon>
        <taxon>Alphaproteobacteria</taxon>
        <taxon>Hyphomicrobiales</taxon>
        <taxon>Aurantimonadaceae</taxon>
        <taxon>Martelella</taxon>
    </lineage>
</organism>
<dbReference type="InterPro" id="IPR016071">
    <property type="entry name" value="Staphylococal_nuclease_OB-fold"/>
</dbReference>
<dbReference type="AlphaFoldDB" id="A0A5C4JLP7"/>
<protein>
    <submittedName>
        <fullName evidence="3">Thermonuclease family protein</fullName>
    </submittedName>
</protein>
<evidence type="ECO:0000313" key="3">
    <source>
        <dbReference type="EMBL" id="TNB46383.1"/>
    </source>
</evidence>
<comment type="caution">
    <text evidence="3">The sequence shown here is derived from an EMBL/GenBank/DDBJ whole genome shotgun (WGS) entry which is preliminary data.</text>
</comment>
<dbReference type="SUPFAM" id="SSF50199">
    <property type="entry name" value="Staphylococcal nuclease"/>
    <property type="match status" value="1"/>
</dbReference>
<accession>A0A5C4JLP7</accession>
<feature type="domain" description="TNase-like" evidence="2">
    <location>
        <begin position="31"/>
        <end position="152"/>
    </location>
</feature>
<feature type="signal peptide" evidence="1">
    <location>
        <begin position="1"/>
        <end position="21"/>
    </location>
</feature>
<proteinExistence type="predicted"/>
<dbReference type="InterPro" id="IPR035437">
    <property type="entry name" value="SNase_OB-fold_sf"/>
</dbReference>
<keyword evidence="1" id="KW-0732">Signal</keyword>
<keyword evidence="4" id="KW-1185">Reference proteome</keyword>
<name>A0A5C4JLP7_9HYPH</name>
<evidence type="ECO:0000313" key="4">
    <source>
        <dbReference type="Proteomes" id="UP000307874"/>
    </source>
</evidence>
<dbReference type="Gene3D" id="2.40.50.90">
    <property type="match status" value="1"/>
</dbReference>